<protein>
    <submittedName>
        <fullName evidence="3">Oidioi.mRNA.OKI2018_I69.chr2.g4838.t1.cds</fullName>
    </submittedName>
</protein>
<feature type="chain" id="PRO_5045980170" evidence="2">
    <location>
        <begin position="24"/>
        <end position="141"/>
    </location>
</feature>
<keyword evidence="4" id="KW-1185">Reference proteome</keyword>
<accession>A0ABN7T2B4</accession>
<evidence type="ECO:0000313" key="3">
    <source>
        <dbReference type="EMBL" id="CAG5110436.1"/>
    </source>
</evidence>
<gene>
    <name evidence="3" type="ORF">OKIOD_LOCUS13603</name>
</gene>
<dbReference type="Proteomes" id="UP001158576">
    <property type="component" value="Chromosome 2"/>
</dbReference>
<evidence type="ECO:0000256" key="1">
    <source>
        <dbReference type="SAM" id="Coils"/>
    </source>
</evidence>
<proteinExistence type="predicted"/>
<reference evidence="3 4" key="1">
    <citation type="submission" date="2021-04" db="EMBL/GenBank/DDBJ databases">
        <authorList>
            <person name="Bliznina A."/>
        </authorList>
    </citation>
    <scope>NUCLEOTIDE SEQUENCE [LARGE SCALE GENOMIC DNA]</scope>
</reference>
<feature type="coiled-coil region" evidence="1">
    <location>
        <begin position="45"/>
        <end position="123"/>
    </location>
</feature>
<sequence>MALAAAGTAGLLVLEALPELILCKAIGTTVAGLSDLAQKQNDFKREELETQRVLAENERVISENERIKAEQYAKAMSDRDQEKYRKRLKRELDEKNRKLDEKIEADRQTMQDLQSTVKDYQAKKNASNFHLVRQKQCATHE</sequence>
<organism evidence="3 4">
    <name type="scientific">Oikopleura dioica</name>
    <name type="common">Tunicate</name>
    <dbReference type="NCBI Taxonomy" id="34765"/>
    <lineage>
        <taxon>Eukaryota</taxon>
        <taxon>Metazoa</taxon>
        <taxon>Chordata</taxon>
        <taxon>Tunicata</taxon>
        <taxon>Appendicularia</taxon>
        <taxon>Copelata</taxon>
        <taxon>Oikopleuridae</taxon>
        <taxon>Oikopleura</taxon>
    </lineage>
</organism>
<dbReference type="EMBL" id="OU015567">
    <property type="protein sequence ID" value="CAG5110436.1"/>
    <property type="molecule type" value="Genomic_DNA"/>
</dbReference>
<evidence type="ECO:0000256" key="2">
    <source>
        <dbReference type="SAM" id="SignalP"/>
    </source>
</evidence>
<evidence type="ECO:0000313" key="4">
    <source>
        <dbReference type="Proteomes" id="UP001158576"/>
    </source>
</evidence>
<keyword evidence="1" id="KW-0175">Coiled coil</keyword>
<feature type="signal peptide" evidence="2">
    <location>
        <begin position="1"/>
        <end position="23"/>
    </location>
</feature>
<keyword evidence="2" id="KW-0732">Signal</keyword>
<name>A0ABN7T2B4_OIKDI</name>